<dbReference type="Proteomes" id="UP000430272">
    <property type="component" value="Unassembled WGS sequence"/>
</dbReference>
<dbReference type="EMBL" id="WTYD01000001">
    <property type="protein sequence ID" value="MXO52644.1"/>
    <property type="molecule type" value="Genomic_DNA"/>
</dbReference>
<evidence type="ECO:0000313" key="2">
    <source>
        <dbReference type="Proteomes" id="UP000430272"/>
    </source>
</evidence>
<reference evidence="1 2" key="1">
    <citation type="submission" date="2019-12" db="EMBL/GenBank/DDBJ databases">
        <title>Genomic-based taxomic classification of the family Erythrobacteraceae.</title>
        <authorList>
            <person name="Xu L."/>
        </authorList>
    </citation>
    <scope>NUCLEOTIDE SEQUENCE [LARGE SCALE GENOMIC DNA]</scope>
    <source>
        <strain evidence="1 2">JCM 17468</strain>
    </source>
</reference>
<proteinExistence type="predicted"/>
<comment type="caution">
    <text evidence="1">The sequence shown here is derived from an EMBL/GenBank/DDBJ whole genome shotgun (WGS) entry which is preliminary data.</text>
</comment>
<name>A0A844Y3J8_9SPHN</name>
<organism evidence="1 2">
    <name type="scientific">Qipengyuania pelagi</name>
    <dbReference type="NCBI Taxonomy" id="994320"/>
    <lineage>
        <taxon>Bacteria</taxon>
        <taxon>Pseudomonadati</taxon>
        <taxon>Pseudomonadota</taxon>
        <taxon>Alphaproteobacteria</taxon>
        <taxon>Sphingomonadales</taxon>
        <taxon>Erythrobacteraceae</taxon>
        <taxon>Qipengyuania</taxon>
    </lineage>
</organism>
<dbReference type="AlphaFoldDB" id="A0A844Y3J8"/>
<keyword evidence="2" id="KW-1185">Reference proteome</keyword>
<gene>
    <name evidence="1" type="ORF">GRI47_01320</name>
</gene>
<evidence type="ECO:0000313" key="1">
    <source>
        <dbReference type="EMBL" id="MXO52644.1"/>
    </source>
</evidence>
<sequence>MAVRAAAAKLSDNLSASAKAAEVARLAVSAYLKDEQRTDPFDQALHEAQQRLDPDPVEALATGHDSALASDFLRHRVSRYRARECRQIGDREWQRETVAIAKTVEKKMARRFRDYLK</sequence>
<dbReference type="RefSeq" id="WP_160659600.1">
    <property type="nucleotide sequence ID" value="NZ_BAABDV010000001.1"/>
</dbReference>
<accession>A0A844Y3J8</accession>
<protein>
    <submittedName>
        <fullName evidence="1">Uncharacterized protein</fullName>
    </submittedName>
</protein>